<comment type="similarity">
    <text evidence="1">Belongs to the peptidase S33 family.</text>
</comment>
<name>A0A8J7W2U1_9FIRM</name>
<evidence type="ECO:0000313" key="4">
    <source>
        <dbReference type="EMBL" id="MBR0599862.1"/>
    </source>
</evidence>
<protein>
    <submittedName>
        <fullName evidence="4">Alpha/beta hydrolase</fullName>
    </submittedName>
</protein>
<evidence type="ECO:0000313" key="5">
    <source>
        <dbReference type="Proteomes" id="UP000675664"/>
    </source>
</evidence>
<accession>A0A8J7W2U1</accession>
<feature type="domain" description="AB hydrolase-1" evidence="3">
    <location>
        <begin position="68"/>
        <end position="333"/>
    </location>
</feature>
<evidence type="ECO:0000259" key="3">
    <source>
        <dbReference type="Pfam" id="PF00561"/>
    </source>
</evidence>
<dbReference type="GO" id="GO:0016020">
    <property type="term" value="C:membrane"/>
    <property type="evidence" value="ECO:0007669"/>
    <property type="project" value="TreeGrafter"/>
</dbReference>
<dbReference type="PANTHER" id="PTHR43798">
    <property type="entry name" value="MONOACYLGLYCEROL LIPASE"/>
    <property type="match status" value="1"/>
</dbReference>
<dbReference type="Gene3D" id="3.40.50.1820">
    <property type="entry name" value="alpha/beta hydrolase"/>
    <property type="match status" value="1"/>
</dbReference>
<dbReference type="GO" id="GO:0004177">
    <property type="term" value="F:aminopeptidase activity"/>
    <property type="evidence" value="ECO:0007669"/>
    <property type="project" value="UniProtKB-EC"/>
</dbReference>
<sequence length="352" mass="40569">MKKRSIFVILCLLLLTAILLWREFRTVSTPMIAEDGKRIQSSVSELKELDIGGMKQWILIRGNDVSNPVLLWLHGGPGSAQMPIAQYFNKDLEKEFVVVHWDQRGAGKSNPSNFDESTMTFEQYLADGHELTNYLKEKFHQEKIYLVGHSWGTKVGITLVCDYPEDYYAYVGVSQLVSNLRSQEITYRWLEEKIENDSDKSKLEKIGKPPYVDHDQYVAFMKLTGEYGGGMDIGMLKLASIAIHSKEYRLSDFKRWLDGANRGSGPMWDSYITWDAMKEVPKVTVPVYFFSGKNDYNTPLELVRDYYEMLKASKGKELFVFEDSAHAPFMKEPDRFFDSLKKVKSETYLTSN</sequence>
<comment type="caution">
    <text evidence="4">The sequence shown here is derived from an EMBL/GenBank/DDBJ whole genome shotgun (WGS) entry which is preliminary data.</text>
</comment>
<dbReference type="PRINTS" id="PR00793">
    <property type="entry name" value="PROAMNOPTASE"/>
</dbReference>
<dbReference type="Pfam" id="PF00561">
    <property type="entry name" value="Abhydrolase_1"/>
    <property type="match status" value="1"/>
</dbReference>
<evidence type="ECO:0000256" key="1">
    <source>
        <dbReference type="ARBA" id="ARBA00010088"/>
    </source>
</evidence>
<keyword evidence="5" id="KW-1185">Reference proteome</keyword>
<dbReference type="EMBL" id="JAGSND010000017">
    <property type="protein sequence ID" value="MBR0599862.1"/>
    <property type="molecule type" value="Genomic_DNA"/>
</dbReference>
<reference evidence="4" key="2">
    <citation type="submission" date="2021-04" db="EMBL/GenBank/DDBJ databases">
        <authorList>
            <person name="Liu J."/>
        </authorList>
    </citation>
    <scope>NUCLEOTIDE SEQUENCE</scope>
    <source>
        <strain evidence="4">BAD-6</strain>
    </source>
</reference>
<organism evidence="4 5">
    <name type="scientific">Sinanaerobacter chloroacetimidivorans</name>
    <dbReference type="NCBI Taxonomy" id="2818044"/>
    <lineage>
        <taxon>Bacteria</taxon>
        <taxon>Bacillati</taxon>
        <taxon>Bacillota</taxon>
        <taxon>Clostridia</taxon>
        <taxon>Peptostreptococcales</taxon>
        <taxon>Anaerovoracaceae</taxon>
        <taxon>Sinanaerobacter</taxon>
    </lineage>
</organism>
<dbReference type="SUPFAM" id="SSF53474">
    <property type="entry name" value="alpha/beta-Hydrolases"/>
    <property type="match status" value="1"/>
</dbReference>
<dbReference type="InterPro" id="IPR002410">
    <property type="entry name" value="Peptidase_S33"/>
</dbReference>
<dbReference type="RefSeq" id="WP_227019993.1">
    <property type="nucleotide sequence ID" value="NZ_JAGSND010000017.1"/>
</dbReference>
<dbReference type="InterPro" id="IPR000073">
    <property type="entry name" value="AB_hydrolase_1"/>
</dbReference>
<proteinExistence type="inferred from homology"/>
<evidence type="ECO:0000256" key="2">
    <source>
        <dbReference type="ARBA" id="ARBA00022801"/>
    </source>
</evidence>
<dbReference type="Proteomes" id="UP000675664">
    <property type="component" value="Unassembled WGS sequence"/>
</dbReference>
<dbReference type="InterPro" id="IPR029058">
    <property type="entry name" value="AB_hydrolase_fold"/>
</dbReference>
<keyword evidence="2 4" id="KW-0378">Hydrolase</keyword>
<gene>
    <name evidence="4" type="ORF">KCX82_18415</name>
</gene>
<dbReference type="InterPro" id="IPR050266">
    <property type="entry name" value="AB_hydrolase_sf"/>
</dbReference>
<dbReference type="PANTHER" id="PTHR43798:SF33">
    <property type="entry name" value="HYDROLASE, PUTATIVE (AFU_ORTHOLOGUE AFUA_2G14860)-RELATED"/>
    <property type="match status" value="1"/>
</dbReference>
<reference evidence="4" key="1">
    <citation type="submission" date="2021-04" db="EMBL/GenBank/DDBJ databases">
        <title>Sinoanaerobacter chloroacetimidivorans sp. nov., an obligate anaerobic bacterium isolated from anaerobic sludge.</title>
        <authorList>
            <person name="Bao Y."/>
        </authorList>
    </citation>
    <scope>NUCLEOTIDE SEQUENCE</scope>
    <source>
        <strain evidence="4">BAD-6</strain>
    </source>
</reference>
<dbReference type="AlphaFoldDB" id="A0A8J7W2U1"/>
<dbReference type="GO" id="GO:0006508">
    <property type="term" value="P:proteolysis"/>
    <property type="evidence" value="ECO:0007669"/>
    <property type="project" value="InterPro"/>
</dbReference>